<dbReference type="InterPro" id="IPR050385">
    <property type="entry name" value="Archaeal_FAD_synthase"/>
</dbReference>
<dbReference type="InterPro" id="IPR014729">
    <property type="entry name" value="Rossmann-like_a/b/a_fold"/>
</dbReference>
<evidence type="ECO:0000313" key="4">
    <source>
        <dbReference type="EMBL" id="VAW78970.1"/>
    </source>
</evidence>
<dbReference type="EC" id="2.7.7.39" evidence="4"/>
<sequence length="166" mass="18609">MSVINIQLLWSEPVILPLFIRGQNKIMLVYTVGTFDLLHVGHLALLQHCKLLGSKVAVGVASDEVVASYKPNVPVVPLEERMEMLSALRCVDIVRPYYKLDYASACKELDVDIFVIGEDWGKQPHNIEVETFLKNAGKSIVQVTYHQGTSSTKIKQRTLAQFKKIA</sequence>
<accession>A0A3B0YQI9</accession>
<evidence type="ECO:0000256" key="2">
    <source>
        <dbReference type="ARBA" id="ARBA00022695"/>
    </source>
</evidence>
<name>A0A3B0YQI9_9ZZZZ</name>
<dbReference type="InterPro" id="IPR004821">
    <property type="entry name" value="Cyt_trans-like"/>
</dbReference>
<evidence type="ECO:0000256" key="1">
    <source>
        <dbReference type="ARBA" id="ARBA00022679"/>
    </source>
</evidence>
<dbReference type="Pfam" id="PF01467">
    <property type="entry name" value="CTP_transf_like"/>
    <property type="match status" value="1"/>
</dbReference>
<dbReference type="GO" id="GO:0047348">
    <property type="term" value="F:glycerol-3-phosphate cytidylyltransferase activity"/>
    <property type="evidence" value="ECO:0007669"/>
    <property type="project" value="UniProtKB-EC"/>
</dbReference>
<protein>
    <submittedName>
        <fullName evidence="4">Glycerol-3-phosphate cytidylyltransferase</fullName>
        <ecNumber evidence="4">2.7.7.39</ecNumber>
    </submittedName>
</protein>
<dbReference type="Gene3D" id="3.40.50.620">
    <property type="entry name" value="HUPs"/>
    <property type="match status" value="1"/>
</dbReference>
<keyword evidence="1 4" id="KW-0808">Transferase</keyword>
<dbReference type="NCBIfam" id="TIGR00125">
    <property type="entry name" value="cyt_tran_rel"/>
    <property type="match status" value="1"/>
</dbReference>
<dbReference type="PANTHER" id="PTHR43793">
    <property type="entry name" value="FAD SYNTHASE"/>
    <property type="match status" value="1"/>
</dbReference>
<dbReference type="AlphaFoldDB" id="A0A3B0YQI9"/>
<dbReference type="PANTHER" id="PTHR43793:SF1">
    <property type="entry name" value="FAD SYNTHASE"/>
    <property type="match status" value="1"/>
</dbReference>
<reference evidence="4" key="1">
    <citation type="submission" date="2018-06" db="EMBL/GenBank/DDBJ databases">
        <authorList>
            <person name="Zhirakovskaya E."/>
        </authorList>
    </citation>
    <scope>NUCLEOTIDE SEQUENCE</scope>
</reference>
<dbReference type="EMBL" id="UOFL01000170">
    <property type="protein sequence ID" value="VAW78970.1"/>
    <property type="molecule type" value="Genomic_DNA"/>
</dbReference>
<evidence type="ECO:0000259" key="3">
    <source>
        <dbReference type="Pfam" id="PF01467"/>
    </source>
</evidence>
<dbReference type="SUPFAM" id="SSF52374">
    <property type="entry name" value="Nucleotidylyl transferase"/>
    <property type="match status" value="1"/>
</dbReference>
<proteinExistence type="predicted"/>
<keyword evidence="2 4" id="KW-0548">Nucleotidyltransferase</keyword>
<feature type="domain" description="Cytidyltransferase-like" evidence="3">
    <location>
        <begin position="30"/>
        <end position="157"/>
    </location>
</feature>
<gene>
    <name evidence="4" type="ORF">MNBD_GAMMA12-3245</name>
</gene>
<organism evidence="4">
    <name type="scientific">hydrothermal vent metagenome</name>
    <dbReference type="NCBI Taxonomy" id="652676"/>
    <lineage>
        <taxon>unclassified sequences</taxon>
        <taxon>metagenomes</taxon>
        <taxon>ecological metagenomes</taxon>
    </lineage>
</organism>